<dbReference type="Proteomes" id="UP000499080">
    <property type="component" value="Unassembled WGS sequence"/>
</dbReference>
<dbReference type="PANTHER" id="PTHR47326:SF1">
    <property type="entry name" value="HTH PSQ-TYPE DOMAIN-CONTAINING PROTEIN"/>
    <property type="match status" value="1"/>
</dbReference>
<accession>A0A4Y2JH65</accession>
<sequence>MGMRESVPNATIAFLFSKVTVSCGFTAAIIVGPFFFGEIGSSGPETSTVNGTRYESLLRNLLIPALRQLGCVDSTTFMQDGAPPHIATPVKQVLNLHFGNDRIISRHFPRACPPLSPDLNPCEFWL</sequence>
<proteinExistence type="predicted"/>
<dbReference type="PANTHER" id="PTHR47326">
    <property type="entry name" value="TRANSPOSABLE ELEMENT TC3 TRANSPOSASE-LIKE PROTEIN"/>
    <property type="match status" value="1"/>
</dbReference>
<dbReference type="GO" id="GO:0003676">
    <property type="term" value="F:nucleic acid binding"/>
    <property type="evidence" value="ECO:0007669"/>
    <property type="project" value="InterPro"/>
</dbReference>
<evidence type="ECO:0008006" key="4">
    <source>
        <dbReference type="Google" id="ProtNLM"/>
    </source>
</evidence>
<keyword evidence="3" id="KW-1185">Reference proteome</keyword>
<organism evidence="2 3">
    <name type="scientific">Araneus ventricosus</name>
    <name type="common">Orbweaver spider</name>
    <name type="synonym">Epeira ventricosa</name>
    <dbReference type="NCBI Taxonomy" id="182803"/>
    <lineage>
        <taxon>Eukaryota</taxon>
        <taxon>Metazoa</taxon>
        <taxon>Ecdysozoa</taxon>
        <taxon>Arthropoda</taxon>
        <taxon>Chelicerata</taxon>
        <taxon>Arachnida</taxon>
        <taxon>Araneae</taxon>
        <taxon>Araneomorphae</taxon>
        <taxon>Entelegynae</taxon>
        <taxon>Araneoidea</taxon>
        <taxon>Araneidae</taxon>
        <taxon>Araneus</taxon>
    </lineage>
</organism>
<keyword evidence="1" id="KW-1133">Transmembrane helix</keyword>
<gene>
    <name evidence="2" type="ORF">AVEN_22637_1</name>
</gene>
<dbReference type="OrthoDB" id="6436543at2759"/>
<evidence type="ECO:0000256" key="1">
    <source>
        <dbReference type="SAM" id="Phobius"/>
    </source>
</evidence>
<evidence type="ECO:0000313" key="3">
    <source>
        <dbReference type="Proteomes" id="UP000499080"/>
    </source>
</evidence>
<name>A0A4Y2JH65_ARAVE</name>
<evidence type="ECO:0000313" key="2">
    <source>
        <dbReference type="EMBL" id="GBM89651.1"/>
    </source>
</evidence>
<comment type="caution">
    <text evidence="2">The sequence shown here is derived from an EMBL/GenBank/DDBJ whole genome shotgun (WGS) entry which is preliminary data.</text>
</comment>
<dbReference type="InterPro" id="IPR036397">
    <property type="entry name" value="RNaseH_sf"/>
</dbReference>
<keyword evidence="1" id="KW-0812">Transmembrane</keyword>
<reference evidence="2 3" key="1">
    <citation type="journal article" date="2019" name="Sci. Rep.">
        <title>Orb-weaving spider Araneus ventricosus genome elucidates the spidroin gene catalogue.</title>
        <authorList>
            <person name="Kono N."/>
            <person name="Nakamura H."/>
            <person name="Ohtoshi R."/>
            <person name="Moran D.A.P."/>
            <person name="Shinohara A."/>
            <person name="Yoshida Y."/>
            <person name="Fujiwara M."/>
            <person name="Mori M."/>
            <person name="Tomita M."/>
            <person name="Arakawa K."/>
        </authorList>
    </citation>
    <scope>NUCLEOTIDE SEQUENCE [LARGE SCALE GENOMIC DNA]</scope>
</reference>
<protein>
    <recommendedName>
        <fullName evidence="4">Tc1-like transposase DDE domain-containing protein</fullName>
    </recommendedName>
</protein>
<keyword evidence="1" id="KW-0472">Membrane</keyword>
<dbReference type="EMBL" id="BGPR01003559">
    <property type="protein sequence ID" value="GBM89651.1"/>
    <property type="molecule type" value="Genomic_DNA"/>
</dbReference>
<dbReference type="AlphaFoldDB" id="A0A4Y2JH65"/>
<dbReference type="Gene3D" id="3.30.420.10">
    <property type="entry name" value="Ribonuclease H-like superfamily/Ribonuclease H"/>
    <property type="match status" value="1"/>
</dbReference>
<feature type="transmembrane region" description="Helical" evidence="1">
    <location>
        <begin position="12"/>
        <end position="36"/>
    </location>
</feature>